<dbReference type="AlphaFoldDB" id="A0A844G2F2"/>
<dbReference type="Gene3D" id="3.30.360.10">
    <property type="entry name" value="Dihydrodipicolinate Reductase, domain 2"/>
    <property type="match status" value="1"/>
</dbReference>
<feature type="domain" description="Gfo/Idh/MocA-like oxidoreductase N-terminal" evidence="1">
    <location>
        <begin position="2"/>
        <end position="128"/>
    </location>
</feature>
<dbReference type="InterPro" id="IPR052515">
    <property type="entry name" value="Gfo/Idh/MocA_Oxidoreductase"/>
</dbReference>
<evidence type="ECO:0000259" key="1">
    <source>
        <dbReference type="Pfam" id="PF01408"/>
    </source>
</evidence>
<proteinExistence type="predicted"/>
<name>A0A844G2F2_9BACT</name>
<protein>
    <recommendedName>
        <fullName evidence="1">Gfo/Idh/MocA-like oxidoreductase N-terminal domain-containing protein</fullName>
    </recommendedName>
</protein>
<comment type="caution">
    <text evidence="2">The sequence shown here is derived from an EMBL/GenBank/DDBJ whole genome shotgun (WGS) entry which is preliminary data.</text>
</comment>
<dbReference type="Proteomes" id="UP000435649">
    <property type="component" value="Unassembled WGS sequence"/>
</dbReference>
<accession>A0A844G2F2</accession>
<gene>
    <name evidence="2" type="ORF">FYJ85_12450</name>
</gene>
<dbReference type="SUPFAM" id="SSF55347">
    <property type="entry name" value="Glyceraldehyde-3-phosphate dehydrogenase-like, C-terminal domain"/>
    <property type="match status" value="1"/>
</dbReference>
<dbReference type="EMBL" id="VUNS01000013">
    <property type="protein sequence ID" value="MST97847.1"/>
    <property type="molecule type" value="Genomic_DNA"/>
</dbReference>
<dbReference type="GO" id="GO:0000166">
    <property type="term" value="F:nucleotide binding"/>
    <property type="evidence" value="ECO:0007669"/>
    <property type="project" value="InterPro"/>
</dbReference>
<dbReference type="PANTHER" id="PTHR43249:SF1">
    <property type="entry name" value="D-GLUCOSIDE 3-DEHYDROGENASE"/>
    <property type="match status" value="1"/>
</dbReference>
<organism evidence="2 3">
    <name type="scientific">Victivallis lenta</name>
    <dbReference type="NCBI Taxonomy" id="2606640"/>
    <lineage>
        <taxon>Bacteria</taxon>
        <taxon>Pseudomonadati</taxon>
        <taxon>Lentisphaerota</taxon>
        <taxon>Lentisphaeria</taxon>
        <taxon>Victivallales</taxon>
        <taxon>Victivallaceae</taxon>
        <taxon>Victivallis</taxon>
    </lineage>
</organism>
<evidence type="ECO:0000313" key="2">
    <source>
        <dbReference type="EMBL" id="MST97847.1"/>
    </source>
</evidence>
<sequence>MINVAVIGVSGFGAVHYNDFVREHAAGRVNVVAATVINQSEEAEKCAFLQSIGCRLFTDYRVMLEEFRGKIDICFIPTGIAMHCPMTVAALESGANVYVEKPVAPTVEETQIMKEAEKRTGKFVAVGYQTMYQPETRRIKELLLAGAIGRPRIFKSYTLWPRNDAYYSRNNWAGMLSVNGKWVLDSPFTNAMAHFLNLLIFYAGTSFEGTVDPVEVQAGLFRANRIETNDFATIRIKSALEQQIYFHVTHVCEKNVNPISRIEGDAGTIDYDEQRTVVTLKNGDTEEFASTPHDEMRKHIYDALLKRMEDPKQFICTLDLASKHTLISNAVFDSVPNRDIPQEEVRTVTENGVNRRVVPGIDDAIRRAFEESRLVDTRDFAWAVPGEPFALAGYRGFTGRLIKNSK</sequence>
<dbReference type="InterPro" id="IPR036291">
    <property type="entry name" value="NAD(P)-bd_dom_sf"/>
</dbReference>
<reference evidence="2 3" key="1">
    <citation type="submission" date="2019-08" db="EMBL/GenBank/DDBJ databases">
        <title>In-depth cultivation of the pig gut microbiome towards novel bacterial diversity and tailored functional studies.</title>
        <authorList>
            <person name="Wylensek D."/>
            <person name="Hitch T.C.A."/>
            <person name="Clavel T."/>
        </authorList>
    </citation>
    <scope>NUCLEOTIDE SEQUENCE [LARGE SCALE GENOMIC DNA]</scope>
    <source>
        <strain evidence="2 3">BBE-744-WT-12</strain>
    </source>
</reference>
<dbReference type="PANTHER" id="PTHR43249">
    <property type="entry name" value="UDP-N-ACETYL-2-AMINO-2-DEOXY-D-GLUCURONATE OXIDASE"/>
    <property type="match status" value="1"/>
</dbReference>
<keyword evidence="3" id="KW-1185">Reference proteome</keyword>
<dbReference type="SUPFAM" id="SSF51735">
    <property type="entry name" value="NAD(P)-binding Rossmann-fold domains"/>
    <property type="match status" value="1"/>
</dbReference>
<dbReference type="Pfam" id="PF01408">
    <property type="entry name" value="GFO_IDH_MocA"/>
    <property type="match status" value="1"/>
</dbReference>
<dbReference type="Gene3D" id="3.40.50.720">
    <property type="entry name" value="NAD(P)-binding Rossmann-like Domain"/>
    <property type="match status" value="1"/>
</dbReference>
<dbReference type="RefSeq" id="WP_154418950.1">
    <property type="nucleotide sequence ID" value="NZ_DBFCGB010000160.1"/>
</dbReference>
<evidence type="ECO:0000313" key="3">
    <source>
        <dbReference type="Proteomes" id="UP000435649"/>
    </source>
</evidence>
<dbReference type="InterPro" id="IPR000683">
    <property type="entry name" value="Gfo/Idh/MocA-like_OxRdtase_N"/>
</dbReference>